<reference evidence="1 2" key="1">
    <citation type="journal article" date="2019" name="bioRxiv">
        <title>Bacteria contribute to plant secondary compound degradation in a generalist herbivore system.</title>
        <authorList>
            <person name="Francoeur C.B."/>
            <person name="Khadempour L."/>
            <person name="Moreira-Soto R.D."/>
            <person name="Gotting K."/>
            <person name="Book A.J."/>
            <person name="Pinto-Tomas A.A."/>
            <person name="Keefover-Ring K."/>
            <person name="Currie C.R."/>
        </authorList>
    </citation>
    <scope>NUCLEOTIDE SEQUENCE [LARGE SCALE GENOMIC DNA]</scope>
    <source>
        <strain evidence="1 2">Acro-805</strain>
    </source>
</reference>
<gene>
    <name evidence="1" type="ORF">F3J38_23925</name>
</gene>
<proteinExistence type="predicted"/>
<accession>A0ABX0R4N1</accession>
<evidence type="ECO:0000313" key="1">
    <source>
        <dbReference type="EMBL" id="NIF03055.1"/>
    </source>
</evidence>
<comment type="caution">
    <text evidence="1">The sequence shown here is derived from an EMBL/GenBank/DDBJ whole genome shotgun (WGS) entry which is preliminary data.</text>
</comment>
<dbReference type="RefSeq" id="WP_167142915.1">
    <property type="nucleotide sequence ID" value="NZ_VWXD01000013.1"/>
</dbReference>
<name>A0ABX0R4N1_9GAMM</name>
<dbReference type="Proteomes" id="UP000780690">
    <property type="component" value="Unassembled WGS sequence"/>
</dbReference>
<dbReference type="EMBL" id="VWXD01000013">
    <property type="protein sequence ID" value="NIF03055.1"/>
    <property type="molecule type" value="Genomic_DNA"/>
</dbReference>
<evidence type="ECO:0000313" key="2">
    <source>
        <dbReference type="Proteomes" id="UP000780690"/>
    </source>
</evidence>
<sequence length="280" mass="31984">MHLINVYCQNKGWLFNDLKEKFTTYGCTPSTNPLKKADIWLCIRSSELKLSPDITRTIVQVHNMEPHDIHLFNASLGVIFTHPMQEWLWKRSGFNGNSITVPIGTRSEIKPFKTIPERPTVGFFCGENKLGWKGSSTFKKVVLATKKELDFDVLMIGRGLEHIEDLGVYEKRSAGPDDYSRIDVLFTASISPGVPLSVYEACACGKSVVTTPRWFPFGRWPTVKTGQNNRQLVNHLKNSLLNREKYLDSSEKISVSPYTLEDWTEKNIKYCNSQLSKRFD</sequence>
<keyword evidence="2" id="KW-1185">Reference proteome</keyword>
<protein>
    <submittedName>
        <fullName evidence="1">Glycosyltransferase</fullName>
    </submittedName>
</protein>
<dbReference type="SUPFAM" id="SSF53756">
    <property type="entry name" value="UDP-Glycosyltransferase/glycogen phosphorylase"/>
    <property type="match status" value="1"/>
</dbReference>
<organism evidence="1 2">
    <name type="scientific">Candidatus Pantoea formicae</name>
    <dbReference type="NCBI Taxonomy" id="2608355"/>
    <lineage>
        <taxon>Bacteria</taxon>
        <taxon>Pseudomonadati</taxon>
        <taxon>Pseudomonadota</taxon>
        <taxon>Gammaproteobacteria</taxon>
        <taxon>Enterobacterales</taxon>
        <taxon>Erwiniaceae</taxon>
        <taxon>Pantoea</taxon>
    </lineage>
</organism>